<evidence type="ECO:0000313" key="1">
    <source>
        <dbReference type="EMBL" id="KAA8672339.1"/>
    </source>
</evidence>
<gene>
    <name evidence="1" type="primary">pglZ</name>
    <name evidence="1" type="ORF">F4W18_15375</name>
</gene>
<sequence>MLVVNYLIEQLRNSATFNKSVQVAPAAILWTDIDCQWLSAMPYIKQQLPELIELGKYKPDERTGPAIWVKCAIAAKLEECKLPEDKTPIIYLPGVGRKDLRAIEQCPEYLQPLAELQYRGCWWAYNTAGRDWSVGSFLTNPKVGLELDLAKDTKTQEAILKVLPDLLETPATKLMGKKLEAEDFYSIVLDDPIKDILGWLNNPTEKAEQWQGSKWDIFSQSCISRYGFEPSEANMALALDLLCDAQGEWQGVWERFEETASNLSALVDRLKTVVPSGLAFEAQNYLSENLRDESVIEDAFKQIAGSNRENLKQTFTTLWNSHQPRQDWIWSQLGFSPWLDILEQVTIVLEHTEIPFTSGSPEGMAELYTSRFWQADAAVLSAMAKAKDIHHQQLVSDVLAIIYTPWLERVALNFQEQVRLNGYPGEKQLKETSANYSVGSQVIFFVDGLRFDTAKQLENKLSAIGVSTDLTSQWSALPSLTATAKAAVTPLADLLTGLEDNDDFIPALASTQASFSSHYLKKLLAERGWQYLDGLETGEPNGYAWVQTGDLDNLGHKQQLKMPQYIEQVLDDVVARIRGLLDAGWKRIKIVTDHGWLWVPDGLPKGEIHKSLGTNRQRRCAILKSNVQYDGLVVPWFWNPSVSIAMAPGISGYVSGDHYNHGGLSLQECLTPVLNVNLKKNTA</sequence>
<accession>A0A5M9NPF9</accession>
<reference evidence="1 2" key="1">
    <citation type="submission" date="2019-09" db="EMBL/GenBank/DDBJ databases">
        <title>Draft genome sequence of various Type strains from the CCUG.</title>
        <authorList>
            <person name="Pineiro-Iglesias B."/>
            <person name="Tunovic T."/>
            <person name="Unosson C."/>
            <person name="Inganas E."/>
            <person name="Ohlen M."/>
            <person name="Cardew S."/>
            <person name="Jensie-Markopoulos S."/>
            <person name="Salva-Serra F."/>
            <person name="Jaen-Luchoro D."/>
            <person name="Karlsson R."/>
            <person name="Svensson-Stadler L."/>
            <person name="Chun J."/>
            <person name="Moore E."/>
        </authorList>
    </citation>
    <scope>NUCLEOTIDE SEQUENCE [LARGE SCALE GENOMIC DNA]</scope>
    <source>
        <strain evidence="1 2">CCUG 56969T</strain>
    </source>
</reference>
<dbReference type="RefSeq" id="WP_150330756.1">
    <property type="nucleotide sequence ID" value="NZ_AP025492.1"/>
</dbReference>
<protein>
    <submittedName>
        <fullName evidence="1">BREX-1 system phosphatase PglZ type B</fullName>
    </submittedName>
</protein>
<proteinExistence type="predicted"/>
<dbReference type="EMBL" id="VXJS01000009">
    <property type="protein sequence ID" value="KAA8672339.1"/>
    <property type="molecule type" value="Genomic_DNA"/>
</dbReference>
<dbReference type="Proteomes" id="UP000322521">
    <property type="component" value="Unassembled WGS sequence"/>
</dbReference>
<name>A0A5M9NPF9_9VIBR</name>
<dbReference type="NCBIfam" id="NF033450">
    <property type="entry name" value="BREX_PglZ_1_B"/>
    <property type="match status" value="1"/>
</dbReference>
<comment type="caution">
    <text evidence="1">The sequence shown here is derived from an EMBL/GenBank/DDBJ whole genome shotgun (WGS) entry which is preliminary data.</text>
</comment>
<organism evidence="1 2">
    <name type="scientific">Vibrio gigantis</name>
    <dbReference type="NCBI Taxonomy" id="296199"/>
    <lineage>
        <taxon>Bacteria</taxon>
        <taxon>Pseudomonadati</taxon>
        <taxon>Pseudomonadota</taxon>
        <taxon>Gammaproteobacteria</taxon>
        <taxon>Vibrionales</taxon>
        <taxon>Vibrionaceae</taxon>
        <taxon>Vibrio</taxon>
    </lineage>
</organism>
<evidence type="ECO:0000313" key="2">
    <source>
        <dbReference type="Proteomes" id="UP000322521"/>
    </source>
</evidence>
<dbReference type="AlphaFoldDB" id="A0A5M9NPF9"/>
<keyword evidence="2" id="KW-1185">Reference proteome</keyword>
<dbReference type="Pfam" id="PF08665">
    <property type="entry name" value="PglZ"/>
    <property type="match status" value="1"/>
</dbReference>